<sequence length="281" mass="30476">MEKLIAVGLNVVDKYPALGVMYPGGNELNVAVYARWLGAQSAFLGVFGSDGAARANEEVLRKEGVEISHCRHEQGENGYAEVELVNGDRVFGEFNDGGVTGRFPIRLTGEDMRYIRGFDVISASINSRLPEREIERLHSAGVPLSYDFSDRYTPGHLRRVAPHVDFGFVSCSGMDWSRTEAFLRELHALGCPVPVATRGSEGALLFDGNSFYRQPAEKAEVVDTMGAGDSFITAFLLEYAAGVKAGLEGEAIYRKALQAGARFAAKICGLQGAIGHPMPLR</sequence>
<protein>
    <submittedName>
        <fullName evidence="5">Sugar/nucleoside kinase (Ribokinase family)</fullName>
    </submittedName>
</protein>
<feature type="domain" description="Carbohydrate kinase PfkB" evidence="4">
    <location>
        <begin position="19"/>
        <end position="275"/>
    </location>
</feature>
<keyword evidence="3 5" id="KW-0418">Kinase</keyword>
<organism evidence="5 6">
    <name type="scientific">Harryflintia acetispora</name>
    <dbReference type="NCBI Taxonomy" id="1849041"/>
    <lineage>
        <taxon>Bacteria</taxon>
        <taxon>Bacillati</taxon>
        <taxon>Bacillota</taxon>
        <taxon>Clostridia</taxon>
        <taxon>Eubacteriales</taxon>
        <taxon>Oscillospiraceae</taxon>
        <taxon>Harryflintia</taxon>
    </lineage>
</organism>
<dbReference type="Pfam" id="PF00294">
    <property type="entry name" value="PfkB"/>
    <property type="match status" value="1"/>
</dbReference>
<evidence type="ECO:0000313" key="5">
    <source>
        <dbReference type="EMBL" id="TCL44448.1"/>
    </source>
</evidence>
<gene>
    <name evidence="5" type="ORF">EDD78_10264</name>
</gene>
<comment type="caution">
    <text evidence="5">The sequence shown here is derived from an EMBL/GenBank/DDBJ whole genome shotgun (WGS) entry which is preliminary data.</text>
</comment>
<dbReference type="InterPro" id="IPR029056">
    <property type="entry name" value="Ribokinase-like"/>
</dbReference>
<evidence type="ECO:0000259" key="4">
    <source>
        <dbReference type="Pfam" id="PF00294"/>
    </source>
</evidence>
<dbReference type="RefSeq" id="WP_165873089.1">
    <property type="nucleotide sequence ID" value="NZ_SLUK01000002.1"/>
</dbReference>
<keyword evidence="2" id="KW-0808">Transferase</keyword>
<dbReference type="GO" id="GO:0016301">
    <property type="term" value="F:kinase activity"/>
    <property type="evidence" value="ECO:0007669"/>
    <property type="project" value="UniProtKB-KW"/>
</dbReference>
<dbReference type="InterPro" id="IPR011611">
    <property type="entry name" value="PfkB_dom"/>
</dbReference>
<proteinExistence type="inferred from homology"/>
<dbReference type="Gene3D" id="3.40.1190.20">
    <property type="match status" value="1"/>
</dbReference>
<evidence type="ECO:0000256" key="2">
    <source>
        <dbReference type="ARBA" id="ARBA00022679"/>
    </source>
</evidence>
<evidence type="ECO:0000313" key="6">
    <source>
        <dbReference type="Proteomes" id="UP000294682"/>
    </source>
</evidence>
<dbReference type="Proteomes" id="UP000294682">
    <property type="component" value="Unassembled WGS sequence"/>
</dbReference>
<dbReference type="EMBL" id="SLUK01000002">
    <property type="protein sequence ID" value="TCL44448.1"/>
    <property type="molecule type" value="Genomic_DNA"/>
</dbReference>
<comment type="similarity">
    <text evidence="1">Belongs to the carbohydrate kinase PfkB family.</text>
</comment>
<evidence type="ECO:0000256" key="1">
    <source>
        <dbReference type="ARBA" id="ARBA00010688"/>
    </source>
</evidence>
<accession>A0A9X8UL30</accession>
<name>A0A9X8UL30_9FIRM</name>
<dbReference type="PANTHER" id="PTHR43085">
    <property type="entry name" value="HEXOKINASE FAMILY MEMBER"/>
    <property type="match status" value="1"/>
</dbReference>
<reference evidence="5 6" key="1">
    <citation type="submission" date="2019-03" db="EMBL/GenBank/DDBJ databases">
        <title>Genomic Encyclopedia of Type Strains, Phase IV (KMG-IV): sequencing the most valuable type-strain genomes for metagenomic binning, comparative biology and taxonomic classification.</title>
        <authorList>
            <person name="Goeker M."/>
        </authorList>
    </citation>
    <scope>NUCLEOTIDE SEQUENCE [LARGE SCALE GENOMIC DNA]</scope>
    <source>
        <strain evidence="5 6">DSM 100433</strain>
    </source>
</reference>
<dbReference type="SUPFAM" id="SSF53613">
    <property type="entry name" value="Ribokinase-like"/>
    <property type="match status" value="1"/>
</dbReference>
<dbReference type="InterPro" id="IPR050306">
    <property type="entry name" value="PfkB_Carbo_kinase"/>
</dbReference>
<evidence type="ECO:0000256" key="3">
    <source>
        <dbReference type="ARBA" id="ARBA00022777"/>
    </source>
</evidence>
<dbReference type="AlphaFoldDB" id="A0A9X8UL30"/>
<dbReference type="PANTHER" id="PTHR43085:SF41">
    <property type="entry name" value="FRUCTOSELYSINE 6-KINASE"/>
    <property type="match status" value="1"/>
</dbReference>
<keyword evidence="6" id="KW-1185">Reference proteome</keyword>